<organism evidence="1">
    <name type="scientific">Aegilops tauschii</name>
    <name type="common">Tausch's goatgrass</name>
    <name type="synonym">Aegilops squarrosa</name>
    <dbReference type="NCBI Taxonomy" id="37682"/>
    <lineage>
        <taxon>Eukaryota</taxon>
        <taxon>Viridiplantae</taxon>
        <taxon>Streptophyta</taxon>
        <taxon>Embryophyta</taxon>
        <taxon>Tracheophyta</taxon>
        <taxon>Spermatophyta</taxon>
        <taxon>Magnoliopsida</taxon>
        <taxon>Liliopsida</taxon>
        <taxon>Poales</taxon>
        <taxon>Poaceae</taxon>
        <taxon>BOP clade</taxon>
        <taxon>Pooideae</taxon>
        <taxon>Triticodae</taxon>
        <taxon>Triticeae</taxon>
        <taxon>Triticinae</taxon>
        <taxon>Aegilops</taxon>
    </lineage>
</organism>
<sequence>MVVVDSNLVCKTAYAAIGNPTKSIVRNKAVLLPAKKRAAEVGFAIKMVVATASR</sequence>
<evidence type="ECO:0000313" key="1">
    <source>
        <dbReference type="EnsemblPlants" id="EMT06072"/>
    </source>
</evidence>
<protein>
    <submittedName>
        <fullName evidence="1">Uncharacterized protein</fullName>
    </submittedName>
</protein>
<dbReference type="ExpressionAtlas" id="M8BT02">
    <property type="expression patterns" value="baseline"/>
</dbReference>
<dbReference type="EnsemblPlants" id="EMT06072">
    <property type="protein sequence ID" value="EMT06072"/>
    <property type="gene ID" value="F775_06436"/>
</dbReference>
<reference evidence="1" key="1">
    <citation type="submission" date="2015-06" db="UniProtKB">
        <authorList>
            <consortium name="EnsemblPlants"/>
        </authorList>
    </citation>
    <scope>IDENTIFICATION</scope>
</reference>
<proteinExistence type="predicted"/>
<name>M8BT02_AEGTA</name>
<accession>M8BT02</accession>
<dbReference type="AlphaFoldDB" id="M8BT02"/>